<evidence type="ECO:0000256" key="7">
    <source>
        <dbReference type="ARBA" id="ARBA00023136"/>
    </source>
</evidence>
<dbReference type="InterPro" id="IPR050297">
    <property type="entry name" value="LipidA_mod_glycosyltrf_83"/>
</dbReference>
<dbReference type="GO" id="GO:0016763">
    <property type="term" value="F:pentosyltransferase activity"/>
    <property type="evidence" value="ECO:0007669"/>
    <property type="project" value="TreeGrafter"/>
</dbReference>
<dbReference type="Pfam" id="PF13231">
    <property type="entry name" value="PMT_2"/>
    <property type="match status" value="1"/>
</dbReference>
<evidence type="ECO:0000256" key="2">
    <source>
        <dbReference type="ARBA" id="ARBA00022475"/>
    </source>
</evidence>
<feature type="transmembrane region" description="Helical" evidence="8">
    <location>
        <begin position="410"/>
        <end position="429"/>
    </location>
</feature>
<proteinExistence type="predicted"/>
<dbReference type="PANTHER" id="PTHR33908:SF3">
    <property type="entry name" value="UNDECAPRENYL PHOSPHATE-ALPHA-4-AMINO-4-DEOXY-L-ARABINOSE ARABINOSYL TRANSFERASE"/>
    <property type="match status" value="1"/>
</dbReference>
<keyword evidence="4 10" id="KW-0808">Transferase</keyword>
<dbReference type="GO" id="GO:0005886">
    <property type="term" value="C:plasma membrane"/>
    <property type="evidence" value="ECO:0007669"/>
    <property type="project" value="UniProtKB-SubCell"/>
</dbReference>
<comment type="subcellular location">
    <subcellularLocation>
        <location evidence="1">Cell membrane</location>
        <topology evidence="1">Multi-pass membrane protein</topology>
    </subcellularLocation>
</comment>
<dbReference type="Proteomes" id="UP000426424">
    <property type="component" value="Chromosome"/>
</dbReference>
<keyword evidence="6 8" id="KW-1133">Transmembrane helix</keyword>
<evidence type="ECO:0000259" key="9">
    <source>
        <dbReference type="Pfam" id="PF13231"/>
    </source>
</evidence>
<feature type="domain" description="Glycosyltransferase RgtA/B/C/D-like" evidence="9">
    <location>
        <begin position="129"/>
        <end position="277"/>
    </location>
</feature>
<keyword evidence="5 8" id="KW-0812">Transmembrane</keyword>
<feature type="transmembrane region" description="Helical" evidence="8">
    <location>
        <begin position="133"/>
        <end position="152"/>
    </location>
</feature>
<organism evidence="10 11">
    <name type="scientific">Thermochromatium tepidum ATCC 43061</name>
    <dbReference type="NCBI Taxonomy" id="316276"/>
    <lineage>
        <taxon>Bacteria</taxon>
        <taxon>Pseudomonadati</taxon>
        <taxon>Pseudomonadota</taxon>
        <taxon>Gammaproteobacteria</taxon>
        <taxon>Chromatiales</taxon>
        <taxon>Chromatiaceae</taxon>
        <taxon>Thermochromatium</taxon>
    </lineage>
</organism>
<keyword evidence="3" id="KW-0328">Glycosyltransferase</keyword>
<sequence>MPLDETAMDRYALSVHSIEYSPPAASRARLWSIAALALWSILSRFWGLDHLLVWHDEVFTLIRVLGYSHDELQSVLFSGQILTPSEVLRFQTPTPEHGWRAAFAAFVGHPEHAPLYYGLGVLVVGLPLDPVTALRGLSALFGLLLIPAVSWLTRELFGPGPTPWVAAALVACSPLQLLYAQEARQYALWLLLLVLSCLTLAIALRRGSWGAWLVHALTTALGLYAHLLFLPMIAVQAFWVLLVLFLDGEDRRYGLEQARRWAISLGLAVLAFSPWLWLVFSQHERVGDLTAWMRRPIGWPEILAAWGRHLVETFVDPSPGFDRGWLWLLLPLGWALWFFIRAAPRPGAWLILSMALAYVGLVLGPDLLLGGSRSQHARYVLPTLLAVQLMMAWWIGSALGCASGSMRHRLGLSTLTLLLALGLFSQILIARAETWSTKHLSAHTREVARLVNAGERPLVLASASSVGLGELIALAYHLEPHVRLWGQPRQGESTWPSGYEPIFLLTPTEPLRRALSQEALIRPLAGTWQWFIVTRQAKSQTRPSPPD</sequence>
<feature type="transmembrane region" description="Helical" evidence="8">
    <location>
        <begin position="347"/>
        <end position="364"/>
    </location>
</feature>
<feature type="transmembrane region" description="Helical" evidence="8">
    <location>
        <begin position="224"/>
        <end position="246"/>
    </location>
</feature>
<evidence type="ECO:0000256" key="3">
    <source>
        <dbReference type="ARBA" id="ARBA00022676"/>
    </source>
</evidence>
<evidence type="ECO:0000256" key="8">
    <source>
        <dbReference type="SAM" id="Phobius"/>
    </source>
</evidence>
<dbReference type="PANTHER" id="PTHR33908">
    <property type="entry name" value="MANNOSYLTRANSFERASE YKCB-RELATED"/>
    <property type="match status" value="1"/>
</dbReference>
<evidence type="ECO:0000256" key="1">
    <source>
        <dbReference type="ARBA" id="ARBA00004651"/>
    </source>
</evidence>
<evidence type="ECO:0000256" key="5">
    <source>
        <dbReference type="ARBA" id="ARBA00022692"/>
    </source>
</evidence>
<dbReference type="GO" id="GO:0010041">
    <property type="term" value="P:response to iron(III) ion"/>
    <property type="evidence" value="ECO:0007669"/>
    <property type="project" value="TreeGrafter"/>
</dbReference>
<dbReference type="AlphaFoldDB" id="A0A6I6EAT7"/>
<evidence type="ECO:0000256" key="4">
    <source>
        <dbReference type="ARBA" id="ARBA00022679"/>
    </source>
</evidence>
<name>A0A6I6EAT7_THETI</name>
<dbReference type="EMBL" id="CP039268">
    <property type="protein sequence ID" value="QGU33823.1"/>
    <property type="molecule type" value="Genomic_DNA"/>
</dbReference>
<protein>
    <submittedName>
        <fullName evidence="10">Glycosyl transferase family 39</fullName>
    </submittedName>
</protein>
<accession>A0A6I6EAT7</accession>
<reference evidence="10 11" key="1">
    <citation type="submission" date="2019-12" db="EMBL/GenBank/DDBJ databases">
        <title>The complete genome of the thermophilic, anoxygenic phototrophic gammaproteobacterium Thermochromatium tepidum.</title>
        <authorList>
            <person name="Sattley W.M."/>
            <person name="Swingley W.D."/>
            <person name="Burchell B.M."/>
            <person name="Gurbani S.A."/>
            <person name="Kujawa C.M."/>
            <person name="Nuccio D.A."/>
            <person name="Schladweiler J."/>
            <person name="Shaffer K.N."/>
            <person name="Stokes L.M."/>
            <person name="Touchman J.W."/>
            <person name="Blankenship R.E."/>
            <person name="Madigan M.T."/>
        </authorList>
    </citation>
    <scope>NUCLEOTIDE SEQUENCE [LARGE SCALE GENOMIC DNA]</scope>
    <source>
        <strain evidence="10 11">ATCC 43061</strain>
    </source>
</reference>
<feature type="transmembrane region" description="Helical" evidence="8">
    <location>
        <begin position="324"/>
        <end position="340"/>
    </location>
</feature>
<dbReference type="GO" id="GO:0009103">
    <property type="term" value="P:lipopolysaccharide biosynthetic process"/>
    <property type="evidence" value="ECO:0007669"/>
    <property type="project" value="UniProtKB-ARBA"/>
</dbReference>
<gene>
    <name evidence="10" type="ORF">E6P07_13060</name>
</gene>
<keyword evidence="7 8" id="KW-0472">Membrane</keyword>
<dbReference type="KEGG" id="ttp:E6P07_13060"/>
<evidence type="ECO:0000256" key="6">
    <source>
        <dbReference type="ARBA" id="ARBA00022989"/>
    </source>
</evidence>
<keyword evidence="11" id="KW-1185">Reference proteome</keyword>
<keyword evidence="2" id="KW-1003">Cell membrane</keyword>
<evidence type="ECO:0000313" key="10">
    <source>
        <dbReference type="EMBL" id="QGU33823.1"/>
    </source>
</evidence>
<evidence type="ECO:0000313" key="11">
    <source>
        <dbReference type="Proteomes" id="UP000426424"/>
    </source>
</evidence>
<dbReference type="OrthoDB" id="495800at2"/>
<dbReference type="InterPro" id="IPR038731">
    <property type="entry name" value="RgtA/B/C-like"/>
</dbReference>
<feature type="transmembrane region" description="Helical" evidence="8">
    <location>
        <begin position="164"/>
        <end position="180"/>
    </location>
</feature>
<feature type="transmembrane region" description="Helical" evidence="8">
    <location>
        <begin position="258"/>
        <end position="280"/>
    </location>
</feature>
<feature type="transmembrane region" description="Helical" evidence="8">
    <location>
        <begin position="187"/>
        <end position="204"/>
    </location>
</feature>
<feature type="transmembrane region" description="Helical" evidence="8">
    <location>
        <begin position="384"/>
        <end position="403"/>
    </location>
</feature>